<feature type="transmembrane region" description="Helical" evidence="1">
    <location>
        <begin position="38"/>
        <end position="57"/>
    </location>
</feature>
<reference evidence="2" key="1">
    <citation type="submission" date="2014-05" db="EMBL/GenBank/DDBJ databases">
        <authorList>
            <person name="Chronopoulou M."/>
        </authorList>
    </citation>
    <scope>NUCLEOTIDE SEQUENCE</scope>
    <source>
        <tissue evidence="2">Whole organism</tissue>
    </source>
</reference>
<proteinExistence type="predicted"/>
<keyword evidence="1" id="KW-0812">Transmembrane</keyword>
<keyword evidence="1" id="KW-1133">Transmembrane helix</keyword>
<name>A0A0K2TD43_LEPSM</name>
<dbReference type="AlphaFoldDB" id="A0A0K2TD43"/>
<organism evidence="2">
    <name type="scientific">Lepeophtheirus salmonis</name>
    <name type="common">Salmon louse</name>
    <name type="synonym">Caligus salmonis</name>
    <dbReference type="NCBI Taxonomy" id="72036"/>
    <lineage>
        <taxon>Eukaryota</taxon>
        <taxon>Metazoa</taxon>
        <taxon>Ecdysozoa</taxon>
        <taxon>Arthropoda</taxon>
        <taxon>Crustacea</taxon>
        <taxon>Multicrustacea</taxon>
        <taxon>Hexanauplia</taxon>
        <taxon>Copepoda</taxon>
        <taxon>Siphonostomatoida</taxon>
        <taxon>Caligidae</taxon>
        <taxon>Lepeophtheirus</taxon>
    </lineage>
</organism>
<feature type="non-terminal residue" evidence="2">
    <location>
        <position position="1"/>
    </location>
</feature>
<protein>
    <submittedName>
        <fullName evidence="2">Uncharacterized protein</fullName>
    </submittedName>
</protein>
<sequence length="133" mass="15227">FKHVGRHNMTFTADHPEHHDNCRELCLHYLPHMTGAGGYPPVVLLVDLLILIEIIFIREKPQQPGLLLVLELVQQFRRLHQAVVFCLLGQDLVLRYTVPYCFLMSAQIPHHGLHGPDKVILNHLLHLVDKVGV</sequence>
<evidence type="ECO:0000256" key="1">
    <source>
        <dbReference type="SAM" id="Phobius"/>
    </source>
</evidence>
<keyword evidence="1" id="KW-0472">Membrane</keyword>
<evidence type="ECO:0000313" key="2">
    <source>
        <dbReference type="EMBL" id="CDW23775.1"/>
    </source>
</evidence>
<accession>A0A0K2TD43</accession>
<dbReference type="EMBL" id="HACA01006414">
    <property type="protein sequence ID" value="CDW23775.1"/>
    <property type="molecule type" value="Transcribed_RNA"/>
</dbReference>
<feature type="non-terminal residue" evidence="2">
    <location>
        <position position="133"/>
    </location>
</feature>